<accession>A0A840SXS7</accession>
<name>A0A840SXS7_9RHOB</name>
<evidence type="ECO:0000256" key="1">
    <source>
        <dbReference type="ARBA" id="ARBA00005495"/>
    </source>
</evidence>
<proteinExistence type="inferred from homology"/>
<dbReference type="InterPro" id="IPR052355">
    <property type="entry name" value="CENP-V-like"/>
</dbReference>
<dbReference type="Gene3D" id="2.170.150.70">
    <property type="match status" value="1"/>
</dbReference>
<evidence type="ECO:0000313" key="6">
    <source>
        <dbReference type="Proteomes" id="UP000549457"/>
    </source>
</evidence>
<evidence type="ECO:0000313" key="5">
    <source>
        <dbReference type="EMBL" id="MBB5223911.1"/>
    </source>
</evidence>
<comment type="similarity">
    <text evidence="1">Belongs to the Gfa family.</text>
</comment>
<comment type="caution">
    <text evidence="5">The sequence shown here is derived from an EMBL/GenBank/DDBJ whole genome shotgun (WGS) entry which is preliminary data.</text>
</comment>
<dbReference type="SUPFAM" id="SSF51316">
    <property type="entry name" value="Mss4-like"/>
    <property type="match status" value="1"/>
</dbReference>
<evidence type="ECO:0000256" key="3">
    <source>
        <dbReference type="ARBA" id="ARBA00022833"/>
    </source>
</evidence>
<organism evidence="5 6">
    <name type="scientific">Amaricoccus macauensis</name>
    <dbReference type="NCBI Taxonomy" id="57001"/>
    <lineage>
        <taxon>Bacteria</taxon>
        <taxon>Pseudomonadati</taxon>
        <taxon>Pseudomonadota</taxon>
        <taxon>Alphaproteobacteria</taxon>
        <taxon>Rhodobacterales</taxon>
        <taxon>Paracoccaceae</taxon>
        <taxon>Amaricoccus</taxon>
    </lineage>
</organism>
<protein>
    <recommendedName>
        <fullName evidence="4">CENP-V/GFA domain-containing protein</fullName>
    </recommendedName>
</protein>
<dbReference type="InterPro" id="IPR011057">
    <property type="entry name" value="Mss4-like_sf"/>
</dbReference>
<dbReference type="PROSITE" id="PS51891">
    <property type="entry name" value="CENP_V_GFA"/>
    <property type="match status" value="1"/>
</dbReference>
<dbReference type="Proteomes" id="UP000549457">
    <property type="component" value="Unassembled WGS sequence"/>
</dbReference>
<gene>
    <name evidence="5" type="ORF">HNP73_003865</name>
</gene>
<evidence type="ECO:0000259" key="4">
    <source>
        <dbReference type="PROSITE" id="PS51891"/>
    </source>
</evidence>
<dbReference type="AlphaFoldDB" id="A0A840SXS7"/>
<keyword evidence="3" id="KW-0862">Zinc</keyword>
<dbReference type="Pfam" id="PF04828">
    <property type="entry name" value="GFA"/>
    <property type="match status" value="1"/>
</dbReference>
<feature type="domain" description="CENP-V/GFA" evidence="4">
    <location>
        <begin position="6"/>
        <end position="116"/>
    </location>
</feature>
<dbReference type="GO" id="GO:0046872">
    <property type="term" value="F:metal ion binding"/>
    <property type="evidence" value="ECO:0007669"/>
    <property type="project" value="UniProtKB-KW"/>
</dbReference>
<evidence type="ECO:0000256" key="2">
    <source>
        <dbReference type="ARBA" id="ARBA00022723"/>
    </source>
</evidence>
<dbReference type="InterPro" id="IPR006913">
    <property type="entry name" value="CENP-V/GFA"/>
</dbReference>
<dbReference type="RefSeq" id="WP_184153738.1">
    <property type="nucleotide sequence ID" value="NZ_JACHFM010000004.1"/>
</dbReference>
<keyword evidence="6" id="KW-1185">Reference proteome</keyword>
<dbReference type="PANTHER" id="PTHR28620">
    <property type="entry name" value="CENTROMERE PROTEIN V"/>
    <property type="match status" value="1"/>
</dbReference>
<dbReference type="EMBL" id="JACHFM010000004">
    <property type="protein sequence ID" value="MBB5223911.1"/>
    <property type="molecule type" value="Genomic_DNA"/>
</dbReference>
<keyword evidence="2" id="KW-0479">Metal-binding</keyword>
<reference evidence="5 6" key="1">
    <citation type="submission" date="2020-08" db="EMBL/GenBank/DDBJ databases">
        <title>Genomic Encyclopedia of Type Strains, Phase IV (KMG-IV): sequencing the most valuable type-strain genomes for metagenomic binning, comparative biology and taxonomic classification.</title>
        <authorList>
            <person name="Goeker M."/>
        </authorList>
    </citation>
    <scope>NUCLEOTIDE SEQUENCE [LARGE SCALE GENOMIC DNA]</scope>
    <source>
        <strain evidence="5 6">DSM 101730</strain>
    </source>
</reference>
<dbReference type="GO" id="GO:0016846">
    <property type="term" value="F:carbon-sulfur lyase activity"/>
    <property type="evidence" value="ECO:0007669"/>
    <property type="project" value="InterPro"/>
</dbReference>
<sequence>MTESEEQGIAASCHCGAVTLRLAAAPATVTRCNCSLCRRYGVLWAYYPIADVALSPDPLPTVTYAWNGRNVDFHHCATCGCVTHWYPRKASRDRMGINARLLDADVLAAAAMQYKDAAGTGQFP</sequence>
<dbReference type="PANTHER" id="PTHR28620:SF1">
    <property type="entry name" value="CENP-V_GFA DOMAIN-CONTAINING PROTEIN"/>
    <property type="match status" value="1"/>
</dbReference>